<reference evidence="3 4" key="2">
    <citation type="submission" date="2024-05" db="EMBL/GenBank/DDBJ databases">
        <authorList>
            <person name="Chen Y."/>
            <person name="Shah S."/>
            <person name="Dougan E. K."/>
            <person name="Thang M."/>
            <person name="Chan C."/>
        </authorList>
    </citation>
    <scope>NUCLEOTIDE SEQUENCE [LARGE SCALE GENOMIC DNA]</scope>
</reference>
<dbReference type="EMBL" id="CAMXCT020000283">
    <property type="protein sequence ID" value="CAL1129993.1"/>
    <property type="molecule type" value="Genomic_DNA"/>
</dbReference>
<evidence type="ECO:0000313" key="2">
    <source>
        <dbReference type="EMBL" id="CAI3976618.1"/>
    </source>
</evidence>
<feature type="chain" id="PRO_5043269652" evidence="1">
    <location>
        <begin position="24"/>
        <end position="336"/>
    </location>
</feature>
<accession>A0A9P1BNL7</accession>
<keyword evidence="4" id="KW-1185">Reference proteome</keyword>
<keyword evidence="1" id="KW-0732">Signal</keyword>
<evidence type="ECO:0000313" key="4">
    <source>
        <dbReference type="Proteomes" id="UP001152797"/>
    </source>
</evidence>
<dbReference type="AlphaFoldDB" id="A0A9P1BNL7"/>
<feature type="signal peptide" evidence="1">
    <location>
        <begin position="1"/>
        <end position="23"/>
    </location>
</feature>
<sequence>MPRLVLQDFVACVLLIFWTYTLTQDFEYYEFYAGVGNLCRQARACGYKALRFDILDNVKPYDRKTNFMDINSPSGFALAVISLLRARARDFSAHFALKCASFCKMNVGTSKRSPCSSTGFTDYKSVSDSNRMAERTCLLILLCTALEGAWTLEQPDGSVLEFLPAFRTMLQSIFACGGVHAVAKVKWWMQHYQGPTPKRHYGYSNSRAVLTLDKGKLKKHQRKPKDQRIRTADVYKDGNGVKRYKGNANLRPTQIYPMPFARHVIDSLESMKATCKGAPALPSEVPDARDSFTQWPVVNSEDWQFSAMAEVFQYLRGNRHLDIPQQWRGIIPDRLG</sequence>
<dbReference type="OrthoDB" id="410769at2759"/>
<dbReference type="EMBL" id="CAMXCT010000283">
    <property type="protein sequence ID" value="CAI3976618.1"/>
    <property type="molecule type" value="Genomic_DNA"/>
</dbReference>
<reference evidence="2" key="1">
    <citation type="submission" date="2022-10" db="EMBL/GenBank/DDBJ databases">
        <authorList>
            <person name="Chen Y."/>
            <person name="Dougan E. K."/>
            <person name="Chan C."/>
            <person name="Rhodes N."/>
            <person name="Thang M."/>
        </authorList>
    </citation>
    <scope>NUCLEOTIDE SEQUENCE</scope>
</reference>
<comment type="caution">
    <text evidence="2">The sequence shown here is derived from an EMBL/GenBank/DDBJ whole genome shotgun (WGS) entry which is preliminary data.</text>
</comment>
<proteinExistence type="predicted"/>
<organism evidence="2">
    <name type="scientific">Cladocopium goreaui</name>
    <dbReference type="NCBI Taxonomy" id="2562237"/>
    <lineage>
        <taxon>Eukaryota</taxon>
        <taxon>Sar</taxon>
        <taxon>Alveolata</taxon>
        <taxon>Dinophyceae</taxon>
        <taxon>Suessiales</taxon>
        <taxon>Symbiodiniaceae</taxon>
        <taxon>Cladocopium</taxon>
    </lineage>
</organism>
<name>A0A9P1BNL7_9DINO</name>
<dbReference type="Proteomes" id="UP001152797">
    <property type="component" value="Unassembled WGS sequence"/>
</dbReference>
<evidence type="ECO:0000256" key="1">
    <source>
        <dbReference type="SAM" id="SignalP"/>
    </source>
</evidence>
<protein>
    <submittedName>
        <fullName evidence="2">Uncharacterized protein</fullName>
    </submittedName>
</protein>
<dbReference type="EMBL" id="CAMXCT030000283">
    <property type="protein sequence ID" value="CAL4763930.1"/>
    <property type="molecule type" value="Genomic_DNA"/>
</dbReference>
<evidence type="ECO:0000313" key="3">
    <source>
        <dbReference type="EMBL" id="CAL4763930.1"/>
    </source>
</evidence>
<gene>
    <name evidence="2" type="ORF">C1SCF055_LOCUS4824</name>
</gene>